<dbReference type="SUPFAM" id="SSF52540">
    <property type="entry name" value="P-loop containing nucleoside triphosphate hydrolases"/>
    <property type="match status" value="2"/>
</dbReference>
<dbReference type="Pfam" id="PF00005">
    <property type="entry name" value="ABC_tran"/>
    <property type="match status" value="2"/>
</dbReference>
<protein>
    <submittedName>
        <fullName evidence="5">Ribosomal protection-like ABC-F family protein</fullName>
    </submittedName>
</protein>
<gene>
    <name evidence="5" type="primary">abc-f</name>
    <name evidence="5" type="ORF">ACFO26_07260</name>
</gene>
<name>A0ABV9JF77_9LACT</name>
<sequence>MNTAADTPFLIILIGRNMLIQLTKITKNYDGLPIFDGLDFAVNEGDKMGLIGNNGTGKTSLFKIMIGQISPELGSINKKKKLKIGYVQQELSIGEQSPFQYILESFEEIGYLKKQLQELEEQLSNESSPSDEMLNHYGNVQEKFESLGGFSIEDRIVNILKSFGLEEQMYLPMSFISGGERVRVELARILLSDAELLLLDEPTNHLDMTGIIWLENYLKTTHKAFIVISHDREFLNNTVKKVVQLEDGKANSYKGNYSEYVKQKKEEIERLKKSYELQQREILRLKKLIRQFRQWANEGDNQDFYKKAKEIEHRLERMILIKEPPRNENRLRVEVKSTEKAGKEQIVVEGLVKTIGNRILFENANFTVLRNDRIAILGDNGSGKTCLLKILMGQIKADSGTFKIASSAKIGYVPQIITFSDVNLRLIDVAKTLIGNEQEARRELAKFAFYASDVTKRIKDLSGGEKVRLYLMTIFQKKINLLILDEPTNHLDILAREEIEQVLSKYQGTLIAVSHDRYFLKKIFNQSLIFQNGTIDRYDSLPIDLV</sequence>
<dbReference type="CDD" id="cd03221">
    <property type="entry name" value="ABCF_EF-3"/>
    <property type="match status" value="2"/>
</dbReference>
<dbReference type="InterPro" id="IPR032781">
    <property type="entry name" value="ABC_tran_Xtn"/>
</dbReference>
<comment type="caution">
    <text evidence="5">The sequence shown here is derived from an EMBL/GenBank/DDBJ whole genome shotgun (WGS) entry which is preliminary data.</text>
</comment>
<accession>A0ABV9JF77</accession>
<keyword evidence="3" id="KW-0175">Coiled coil</keyword>
<evidence type="ECO:0000259" key="4">
    <source>
        <dbReference type="PROSITE" id="PS50893"/>
    </source>
</evidence>
<proteinExistence type="predicted"/>
<evidence type="ECO:0000256" key="2">
    <source>
        <dbReference type="ARBA" id="ARBA00022840"/>
    </source>
</evidence>
<reference evidence="6" key="1">
    <citation type="journal article" date="2019" name="Int. J. Syst. Evol. Microbiol.">
        <title>The Global Catalogue of Microorganisms (GCM) 10K type strain sequencing project: providing services to taxonomists for standard genome sequencing and annotation.</title>
        <authorList>
            <consortium name="The Broad Institute Genomics Platform"/>
            <consortium name="The Broad Institute Genome Sequencing Center for Infectious Disease"/>
            <person name="Wu L."/>
            <person name="Ma J."/>
        </authorList>
    </citation>
    <scope>NUCLEOTIDE SEQUENCE [LARGE SCALE GENOMIC DNA]</scope>
    <source>
        <strain evidence="6">CCUG 63287</strain>
    </source>
</reference>
<dbReference type="Pfam" id="PF12848">
    <property type="entry name" value="ABC_tran_Xtn"/>
    <property type="match status" value="1"/>
</dbReference>
<keyword evidence="2" id="KW-0067">ATP-binding</keyword>
<dbReference type="Proteomes" id="UP001595987">
    <property type="component" value="Unassembled WGS sequence"/>
</dbReference>
<keyword evidence="1" id="KW-0547">Nucleotide-binding</keyword>
<evidence type="ECO:0000313" key="5">
    <source>
        <dbReference type="EMBL" id="MFC4652704.1"/>
    </source>
</evidence>
<dbReference type="InterPro" id="IPR003439">
    <property type="entry name" value="ABC_transporter-like_ATP-bd"/>
</dbReference>
<dbReference type="SMART" id="SM00382">
    <property type="entry name" value="AAA"/>
    <property type="match status" value="2"/>
</dbReference>
<dbReference type="InterPro" id="IPR027417">
    <property type="entry name" value="P-loop_NTPase"/>
</dbReference>
<keyword evidence="6" id="KW-1185">Reference proteome</keyword>
<dbReference type="PANTHER" id="PTHR42855">
    <property type="entry name" value="ABC TRANSPORTER ATP-BINDING SUBUNIT"/>
    <property type="match status" value="1"/>
</dbReference>
<feature type="domain" description="ABC transporter" evidence="4">
    <location>
        <begin position="346"/>
        <end position="546"/>
    </location>
</feature>
<dbReference type="Gene3D" id="3.40.50.300">
    <property type="entry name" value="P-loop containing nucleotide triphosphate hydrolases"/>
    <property type="match status" value="2"/>
</dbReference>
<dbReference type="InterPro" id="IPR051309">
    <property type="entry name" value="ABCF_ATPase"/>
</dbReference>
<dbReference type="PANTHER" id="PTHR42855:SF2">
    <property type="entry name" value="DRUG RESISTANCE ABC TRANSPORTER,ATP-BINDING PROTEIN"/>
    <property type="match status" value="1"/>
</dbReference>
<dbReference type="PROSITE" id="PS00211">
    <property type="entry name" value="ABC_TRANSPORTER_1"/>
    <property type="match status" value="1"/>
</dbReference>
<dbReference type="EMBL" id="JBHSGD010000005">
    <property type="protein sequence ID" value="MFC4652704.1"/>
    <property type="molecule type" value="Genomic_DNA"/>
</dbReference>
<evidence type="ECO:0000313" key="6">
    <source>
        <dbReference type="Proteomes" id="UP001595987"/>
    </source>
</evidence>
<dbReference type="InterPro" id="IPR017871">
    <property type="entry name" value="ABC_transporter-like_CS"/>
</dbReference>
<organism evidence="5 6">
    <name type="scientific">Lactococcus nasutitermitis</name>
    <dbReference type="NCBI Taxonomy" id="1652957"/>
    <lineage>
        <taxon>Bacteria</taxon>
        <taxon>Bacillati</taxon>
        <taxon>Bacillota</taxon>
        <taxon>Bacilli</taxon>
        <taxon>Lactobacillales</taxon>
        <taxon>Streptococcaceae</taxon>
        <taxon>Lactococcus</taxon>
    </lineage>
</organism>
<evidence type="ECO:0000256" key="3">
    <source>
        <dbReference type="SAM" id="Coils"/>
    </source>
</evidence>
<dbReference type="InterPro" id="IPR003593">
    <property type="entry name" value="AAA+_ATPase"/>
</dbReference>
<dbReference type="RefSeq" id="WP_244842770.1">
    <property type="nucleotide sequence ID" value="NZ_BOVQ01000005.1"/>
</dbReference>
<dbReference type="PROSITE" id="PS50893">
    <property type="entry name" value="ABC_TRANSPORTER_2"/>
    <property type="match status" value="2"/>
</dbReference>
<evidence type="ECO:0000256" key="1">
    <source>
        <dbReference type="ARBA" id="ARBA00022741"/>
    </source>
</evidence>
<feature type="domain" description="ABC transporter" evidence="4">
    <location>
        <begin position="20"/>
        <end position="272"/>
    </location>
</feature>
<dbReference type="NCBIfam" id="NF000355">
    <property type="entry name" value="ribo_prot_ABC_F"/>
    <property type="match status" value="1"/>
</dbReference>
<feature type="coiled-coil region" evidence="3">
    <location>
        <begin position="261"/>
        <end position="288"/>
    </location>
</feature>